<evidence type="ECO:0000313" key="1">
    <source>
        <dbReference type="EMBL" id="CEA09677.1"/>
    </source>
</evidence>
<sequence length="172" mass="19099">MAKLKRFTVPELIEFGFRGFLSFQDIRRQYSQNDGGIPESPGVYIVLRTGSSTPTFLVKGYGGTHKARKANVPVQILKENWVADAPVLYIGKASQRKNGGGLYSRINEYAVAGQGRSHGHSGGEFIWQLADARELLVAWKPVPSGTERRLEESLILAFRDTYGKIPFANRQG</sequence>
<dbReference type="AlphaFoldDB" id="A0A078MW83"/>
<name>A0A078MW83_9MICC</name>
<organism evidence="1">
    <name type="scientific">Arthrobacter saudimassiliensis</name>
    <dbReference type="NCBI Taxonomy" id="1461584"/>
    <lineage>
        <taxon>Bacteria</taxon>
        <taxon>Bacillati</taxon>
        <taxon>Actinomycetota</taxon>
        <taxon>Actinomycetes</taxon>
        <taxon>Micrococcales</taxon>
        <taxon>Micrococcaceae</taxon>
        <taxon>Arthrobacter</taxon>
    </lineage>
</organism>
<protein>
    <recommendedName>
        <fullName evidence="2">GIY-YIG domain-containing protein</fullName>
    </recommendedName>
</protein>
<accession>A0A078MW83</accession>
<reference evidence="1" key="1">
    <citation type="submission" date="2014-07" db="EMBL/GenBank/DDBJ databases">
        <authorList>
            <person name="Urmite Genomes Urmite Genomes"/>
        </authorList>
    </citation>
    <scope>NUCLEOTIDE SEQUENCE</scope>
    <source>
        <strain evidence="1">11W110_air</strain>
    </source>
</reference>
<gene>
    <name evidence="1" type="ORF">BN1051_03049</name>
</gene>
<proteinExistence type="predicted"/>
<dbReference type="PATRIC" id="fig|1461584.3.peg.3024"/>
<evidence type="ECO:0008006" key="2">
    <source>
        <dbReference type="Google" id="ProtNLM"/>
    </source>
</evidence>
<dbReference type="EMBL" id="LN483072">
    <property type="protein sequence ID" value="CEA09677.1"/>
    <property type="molecule type" value="Genomic_DNA"/>
</dbReference>